<accession>A0ABU0CP25</accession>
<dbReference type="Gene3D" id="3.40.50.1000">
    <property type="entry name" value="HAD superfamily/HAD-like"/>
    <property type="match status" value="2"/>
</dbReference>
<keyword evidence="4 7" id="KW-0378">Hydrolase</keyword>
<dbReference type="SFLD" id="SFLDS00003">
    <property type="entry name" value="Haloacid_Dehalogenase"/>
    <property type="match status" value="1"/>
</dbReference>
<dbReference type="InterPro" id="IPR006354">
    <property type="entry name" value="HAD-SF_hydro_IIA_hyp1"/>
</dbReference>
<organism evidence="7 8">
    <name type="scientific">Caldalkalibacillus uzonensis</name>
    <dbReference type="NCBI Taxonomy" id="353224"/>
    <lineage>
        <taxon>Bacteria</taxon>
        <taxon>Bacillati</taxon>
        <taxon>Bacillota</taxon>
        <taxon>Bacilli</taxon>
        <taxon>Bacillales</taxon>
        <taxon>Bacillaceae</taxon>
        <taxon>Caldalkalibacillus</taxon>
    </lineage>
</organism>
<dbReference type="PANTHER" id="PTHR19288">
    <property type="entry name" value="4-NITROPHENYLPHOSPHATASE-RELATED"/>
    <property type="match status" value="1"/>
</dbReference>
<dbReference type="PANTHER" id="PTHR19288:SF46">
    <property type="entry name" value="HALOACID DEHALOGENASE-LIKE HYDROLASE DOMAIN-CONTAINING PROTEIN 2"/>
    <property type="match status" value="1"/>
</dbReference>
<sequence>MRNYKLFVLDLDGTMYRGEEKIAEAPVFIKELNKRGQDYVFLTNNATKTPQDVVNHLAKFDILTQPEKVYTTSVAAARFLTKMKKSPTVYVVGEAALANSLREAGCQLVSEEKDLGRCDFVVMGLDRQITYDKLAKAALAVRAGATFISTNADKALPTERGLLPGNGSLTAVVRTATGIEPTYIGKPEPFMLEMIMEEKGLAQEDILMIGDNYETDILAGIRAGVDTAIVFTGFTTQGDLEHVHEQPTYQWESLLDAFC</sequence>
<comment type="caution">
    <text evidence="7">The sequence shown here is derived from an EMBL/GenBank/DDBJ whole genome shotgun (WGS) entry which is preliminary data.</text>
</comment>
<proteinExistence type="inferred from homology"/>
<dbReference type="InterPro" id="IPR006357">
    <property type="entry name" value="HAD-SF_hydro_IIA"/>
</dbReference>
<dbReference type="EC" id="3.1.3.-" evidence="6"/>
<keyword evidence="3 6" id="KW-0479">Metal-binding</keyword>
<dbReference type="NCBIfam" id="TIGR01460">
    <property type="entry name" value="HAD-SF-IIA"/>
    <property type="match status" value="1"/>
</dbReference>
<dbReference type="RefSeq" id="WP_307336102.1">
    <property type="nucleotide sequence ID" value="NZ_JAUSUQ010000003.1"/>
</dbReference>
<evidence type="ECO:0000313" key="8">
    <source>
        <dbReference type="Proteomes" id="UP001232445"/>
    </source>
</evidence>
<reference evidence="7 8" key="1">
    <citation type="submission" date="2023-07" db="EMBL/GenBank/DDBJ databases">
        <title>Genomic Encyclopedia of Type Strains, Phase IV (KMG-IV): sequencing the most valuable type-strain genomes for metagenomic binning, comparative biology and taxonomic classification.</title>
        <authorList>
            <person name="Goeker M."/>
        </authorList>
    </citation>
    <scope>NUCLEOTIDE SEQUENCE [LARGE SCALE GENOMIC DNA]</scope>
    <source>
        <strain evidence="7 8">DSM 17740</strain>
    </source>
</reference>
<dbReference type="PIRSF" id="PIRSF000915">
    <property type="entry name" value="PGP-type_phosphatase"/>
    <property type="match status" value="1"/>
</dbReference>
<keyword evidence="5 6" id="KW-0460">Magnesium</keyword>
<dbReference type="EMBL" id="JAUSUQ010000003">
    <property type="protein sequence ID" value="MDQ0338167.1"/>
    <property type="molecule type" value="Genomic_DNA"/>
</dbReference>
<dbReference type="Pfam" id="PF13242">
    <property type="entry name" value="Hydrolase_like"/>
    <property type="match status" value="1"/>
</dbReference>
<gene>
    <name evidence="7" type="ORF">J2S00_000951</name>
</gene>
<dbReference type="SUPFAM" id="SSF56784">
    <property type="entry name" value="HAD-like"/>
    <property type="match status" value="1"/>
</dbReference>
<dbReference type="NCBIfam" id="TIGR01457">
    <property type="entry name" value="HAD-SF-IIA-hyp2"/>
    <property type="match status" value="1"/>
</dbReference>
<dbReference type="Proteomes" id="UP001232445">
    <property type="component" value="Unassembled WGS sequence"/>
</dbReference>
<evidence type="ECO:0000313" key="7">
    <source>
        <dbReference type="EMBL" id="MDQ0338167.1"/>
    </source>
</evidence>
<protein>
    <recommendedName>
        <fullName evidence="6">Acid sugar phosphatase</fullName>
        <ecNumber evidence="6">3.1.3.-</ecNumber>
    </recommendedName>
</protein>
<evidence type="ECO:0000256" key="5">
    <source>
        <dbReference type="ARBA" id="ARBA00022842"/>
    </source>
</evidence>
<dbReference type="GO" id="GO:0016787">
    <property type="term" value="F:hydrolase activity"/>
    <property type="evidence" value="ECO:0007669"/>
    <property type="project" value="UniProtKB-KW"/>
</dbReference>
<dbReference type="SFLD" id="SFLDG01139">
    <property type="entry name" value="C2.A:_Pyridoxal_Phosphate_Phos"/>
    <property type="match status" value="1"/>
</dbReference>
<dbReference type="InterPro" id="IPR023214">
    <property type="entry name" value="HAD_sf"/>
</dbReference>
<evidence type="ECO:0000256" key="6">
    <source>
        <dbReference type="PIRNR" id="PIRNR000915"/>
    </source>
</evidence>
<keyword evidence="8" id="KW-1185">Reference proteome</keyword>
<dbReference type="Pfam" id="PF13344">
    <property type="entry name" value="Hydrolase_6"/>
    <property type="match status" value="1"/>
</dbReference>
<evidence type="ECO:0000256" key="1">
    <source>
        <dbReference type="ARBA" id="ARBA00001946"/>
    </source>
</evidence>
<comment type="similarity">
    <text evidence="2 6">Belongs to the HAD-like hydrolase superfamily. NagD family.</text>
</comment>
<comment type="cofactor">
    <cofactor evidence="1 6">
        <name>Mg(2+)</name>
        <dbReference type="ChEBI" id="CHEBI:18420"/>
    </cofactor>
</comment>
<dbReference type="CDD" id="cd07530">
    <property type="entry name" value="HAD_Pase_UmpH-like"/>
    <property type="match status" value="1"/>
</dbReference>
<evidence type="ECO:0000256" key="4">
    <source>
        <dbReference type="ARBA" id="ARBA00022801"/>
    </source>
</evidence>
<comment type="function">
    <text evidence="6">Catalyzes the dephosphorylation of 2-6 carbon acid sugars in vitro.</text>
</comment>
<evidence type="ECO:0000256" key="3">
    <source>
        <dbReference type="ARBA" id="ARBA00022723"/>
    </source>
</evidence>
<dbReference type="InterPro" id="IPR036412">
    <property type="entry name" value="HAD-like_sf"/>
</dbReference>
<name>A0ABU0CP25_9BACI</name>
<evidence type="ECO:0000256" key="2">
    <source>
        <dbReference type="ARBA" id="ARBA00006696"/>
    </source>
</evidence>